<feature type="domain" description="Enoyl-CoA hydratase/isomerase" evidence="4">
    <location>
        <begin position="13"/>
        <end position="66"/>
    </location>
</feature>
<dbReference type="SUPFAM" id="SSF52096">
    <property type="entry name" value="ClpP/crotonase"/>
    <property type="match status" value="1"/>
</dbReference>
<evidence type="ECO:0000313" key="6">
    <source>
        <dbReference type="Proteomes" id="UP000308730"/>
    </source>
</evidence>
<gene>
    <name evidence="5" type="ORF">EUX98_g2077</name>
</gene>
<dbReference type="InterPro" id="IPR029045">
    <property type="entry name" value="ClpP/crotonase-like_dom_sf"/>
</dbReference>
<dbReference type="PANTHER" id="PTHR43684:SF1">
    <property type="entry name" value="ENOYL-COA DELTA ISOMERASE 2"/>
    <property type="match status" value="1"/>
</dbReference>
<dbReference type="GO" id="GO:0005782">
    <property type="term" value="C:peroxisomal matrix"/>
    <property type="evidence" value="ECO:0007669"/>
    <property type="project" value="TreeGrafter"/>
</dbReference>
<dbReference type="PANTHER" id="PTHR43684">
    <property type="match status" value="1"/>
</dbReference>
<name>A0A4S4MZY4_9APHY</name>
<evidence type="ECO:0000256" key="1">
    <source>
        <dbReference type="ARBA" id="ARBA00004275"/>
    </source>
</evidence>
<organism evidence="5 6">
    <name type="scientific">Antrodiella citrinella</name>
    <dbReference type="NCBI Taxonomy" id="2447956"/>
    <lineage>
        <taxon>Eukaryota</taxon>
        <taxon>Fungi</taxon>
        <taxon>Dikarya</taxon>
        <taxon>Basidiomycota</taxon>
        <taxon>Agaricomycotina</taxon>
        <taxon>Agaricomycetes</taxon>
        <taxon>Polyporales</taxon>
        <taxon>Steccherinaceae</taxon>
        <taxon>Antrodiella</taxon>
    </lineage>
</organism>
<dbReference type="InterPro" id="IPR045004">
    <property type="entry name" value="ECH_dom"/>
</dbReference>
<proteinExistence type="predicted"/>
<dbReference type="OrthoDB" id="448450at2759"/>
<comment type="subcellular location">
    <subcellularLocation>
        <location evidence="1">Peroxisome</location>
    </subcellularLocation>
</comment>
<dbReference type="InterPro" id="IPR051053">
    <property type="entry name" value="ECH/Chromodomain_protein"/>
</dbReference>
<comment type="caution">
    <text evidence="5">The sequence shown here is derived from an EMBL/GenBank/DDBJ whole genome shotgun (WGS) entry which is preliminary data.</text>
</comment>
<dbReference type="GO" id="GO:0006635">
    <property type="term" value="P:fatty acid beta-oxidation"/>
    <property type="evidence" value="ECO:0007669"/>
    <property type="project" value="TreeGrafter"/>
</dbReference>
<dbReference type="Pfam" id="PF00378">
    <property type="entry name" value="ECH_1"/>
    <property type="match status" value="1"/>
</dbReference>
<dbReference type="EMBL" id="SGPM01000029">
    <property type="protein sequence ID" value="THH32126.1"/>
    <property type="molecule type" value="Genomic_DNA"/>
</dbReference>
<dbReference type="Pfam" id="PF16113">
    <property type="entry name" value="ECH_2"/>
    <property type="match status" value="1"/>
</dbReference>
<evidence type="ECO:0000259" key="4">
    <source>
        <dbReference type="Pfam" id="PF16113"/>
    </source>
</evidence>
<keyword evidence="3" id="KW-0413">Isomerase</keyword>
<dbReference type="CDD" id="cd06558">
    <property type="entry name" value="crotonase-like"/>
    <property type="match status" value="1"/>
</dbReference>
<dbReference type="GO" id="GO:0004165">
    <property type="term" value="F:delta(3)-delta(2)-enoyl-CoA isomerase activity"/>
    <property type="evidence" value="ECO:0007669"/>
    <property type="project" value="UniProtKB-ARBA"/>
</dbReference>
<reference evidence="5 6" key="1">
    <citation type="submission" date="2019-02" db="EMBL/GenBank/DDBJ databases">
        <title>Genome sequencing of the rare red list fungi Antrodiella citrinella (Flaviporus citrinellus).</title>
        <authorList>
            <person name="Buettner E."/>
            <person name="Kellner H."/>
        </authorList>
    </citation>
    <scope>NUCLEOTIDE SEQUENCE [LARGE SCALE GENOMIC DNA]</scope>
    <source>
        <strain evidence="5 6">DSM 108506</strain>
    </source>
</reference>
<keyword evidence="2" id="KW-0576">Peroxisome</keyword>
<dbReference type="AlphaFoldDB" id="A0A4S4MZY4"/>
<accession>A0A4S4MZY4</accession>
<evidence type="ECO:0000256" key="3">
    <source>
        <dbReference type="ARBA" id="ARBA00023235"/>
    </source>
</evidence>
<evidence type="ECO:0000256" key="2">
    <source>
        <dbReference type="ARBA" id="ARBA00023140"/>
    </source>
</evidence>
<sequence length="218" mass="24170">MSTVTLEVSQSIATITFNRPHTLNAITHEDYTAFSEALRAVDKRDDVVVTIWQATGRWFCAGTDVTLTFLGHFDFIYCMPNAWLCVPFTFLGIIAEACSSVNFVERMGVSKAKEALIFGKKIDANALLSCGFVNEIFAEQSVESFHANVRSRLQSELEGLDTDAVLIVKSLLKTAATERNSLDGAILRESMAQAARFATGVPLERFKRIANKEIKHKL</sequence>
<dbReference type="Gene3D" id="3.90.226.10">
    <property type="entry name" value="2-enoyl-CoA Hydratase, Chain A, domain 1"/>
    <property type="match status" value="2"/>
</dbReference>
<dbReference type="Proteomes" id="UP000308730">
    <property type="component" value="Unassembled WGS sequence"/>
</dbReference>
<evidence type="ECO:0000313" key="5">
    <source>
        <dbReference type="EMBL" id="THH32126.1"/>
    </source>
</evidence>
<keyword evidence="6" id="KW-1185">Reference proteome</keyword>
<dbReference type="InterPro" id="IPR001753">
    <property type="entry name" value="Enoyl-CoA_hydra/iso"/>
</dbReference>
<protein>
    <recommendedName>
        <fullName evidence="4">Enoyl-CoA hydratase/isomerase domain-containing protein</fullName>
    </recommendedName>
</protein>